<feature type="domain" description="CBS" evidence="4">
    <location>
        <begin position="1"/>
        <end position="61"/>
    </location>
</feature>
<evidence type="ECO:0000259" key="3">
    <source>
        <dbReference type="PROSITE" id="PS50914"/>
    </source>
</evidence>
<dbReference type="PROSITE" id="PS51371">
    <property type="entry name" value="CBS"/>
    <property type="match status" value="2"/>
</dbReference>
<accession>A0A4V2EMS6</accession>
<dbReference type="InterPro" id="IPR051257">
    <property type="entry name" value="Diverse_CBS-Domain"/>
</dbReference>
<organism evidence="5 6">
    <name type="scientific">Amycolatopsis suaedae</name>
    <dbReference type="NCBI Taxonomy" id="2510978"/>
    <lineage>
        <taxon>Bacteria</taxon>
        <taxon>Bacillati</taxon>
        <taxon>Actinomycetota</taxon>
        <taxon>Actinomycetes</taxon>
        <taxon>Pseudonocardiales</taxon>
        <taxon>Pseudonocardiaceae</taxon>
        <taxon>Amycolatopsis</taxon>
    </lineage>
</organism>
<evidence type="ECO:0000256" key="1">
    <source>
        <dbReference type="ARBA" id="ARBA00023122"/>
    </source>
</evidence>
<keyword evidence="6" id="KW-1185">Reference proteome</keyword>
<keyword evidence="1 2" id="KW-0129">CBS domain</keyword>
<dbReference type="EMBL" id="SFCC01000001">
    <property type="protein sequence ID" value="RZQ66135.1"/>
    <property type="molecule type" value="Genomic_DNA"/>
</dbReference>
<dbReference type="Pfam" id="PF00571">
    <property type="entry name" value="CBS"/>
    <property type="match status" value="2"/>
</dbReference>
<reference evidence="5 6" key="1">
    <citation type="submission" date="2019-02" db="EMBL/GenBank/DDBJ databases">
        <title>Draft genome sequence of Amycolatopsis sp. 8-3EHSu isolated from roots of Suaeda maritima.</title>
        <authorList>
            <person name="Duangmal K."/>
            <person name="Chantavorakit T."/>
        </authorList>
    </citation>
    <scope>NUCLEOTIDE SEQUENCE [LARGE SCALE GENOMIC DNA]</scope>
    <source>
        <strain evidence="5 6">8-3EHSu</strain>
    </source>
</reference>
<dbReference type="Gene3D" id="3.30.1340.30">
    <property type="match status" value="1"/>
</dbReference>
<feature type="domain" description="BON" evidence="3">
    <location>
        <begin position="126"/>
        <end position="195"/>
    </location>
</feature>
<feature type="domain" description="CBS" evidence="4">
    <location>
        <begin position="74"/>
        <end position="129"/>
    </location>
</feature>
<comment type="caution">
    <text evidence="5">The sequence shown here is derived from an EMBL/GenBank/DDBJ whole genome shotgun (WGS) entry which is preliminary data.</text>
</comment>
<protein>
    <submittedName>
        <fullName evidence="5">CBS domain-containing protein</fullName>
    </submittedName>
</protein>
<dbReference type="InterPro" id="IPR046342">
    <property type="entry name" value="CBS_dom_sf"/>
</dbReference>
<dbReference type="SUPFAM" id="SSF54631">
    <property type="entry name" value="CBS-domain pair"/>
    <property type="match status" value="1"/>
</dbReference>
<dbReference type="InterPro" id="IPR007055">
    <property type="entry name" value="BON_dom"/>
</dbReference>
<proteinExistence type="predicted"/>
<dbReference type="OrthoDB" id="3626971at2"/>
<evidence type="ECO:0000313" key="6">
    <source>
        <dbReference type="Proteomes" id="UP000292003"/>
    </source>
</evidence>
<dbReference type="PANTHER" id="PTHR43080:SF29">
    <property type="entry name" value="OS02G0818000 PROTEIN"/>
    <property type="match status" value="1"/>
</dbReference>
<dbReference type="Pfam" id="PF04972">
    <property type="entry name" value="BON"/>
    <property type="match status" value="1"/>
</dbReference>
<dbReference type="AlphaFoldDB" id="A0A4V2EMS6"/>
<sequence length="204" mass="22426">MTTAPYTVEPGTDLKTIAEVLGGRGVSAVPVVARDGTVLGVVSEADLLRPRRRTPWWRRRVRGYRTGPRARDVMTAPAITVDAGEPVSVAARALEKHRIRRLFVTENGKLTGVVARRDLLRPLIRPDAEIGAEVWRSVFTDGLRVPSDAVGVGVEHGVVTLLGLVTYRGDVDLATTLTKAIPGVVEVRNRLDYVWDDHHEVRRS</sequence>
<gene>
    <name evidence="5" type="ORF">EWH70_02335</name>
</gene>
<dbReference type="PANTHER" id="PTHR43080">
    <property type="entry name" value="CBS DOMAIN-CONTAINING PROTEIN CBSX3, MITOCHONDRIAL"/>
    <property type="match status" value="1"/>
</dbReference>
<name>A0A4V2EMS6_9PSEU</name>
<evidence type="ECO:0000259" key="4">
    <source>
        <dbReference type="PROSITE" id="PS51371"/>
    </source>
</evidence>
<dbReference type="PROSITE" id="PS50914">
    <property type="entry name" value="BON"/>
    <property type="match status" value="1"/>
</dbReference>
<dbReference type="Proteomes" id="UP000292003">
    <property type="component" value="Unassembled WGS sequence"/>
</dbReference>
<dbReference type="InterPro" id="IPR000644">
    <property type="entry name" value="CBS_dom"/>
</dbReference>
<evidence type="ECO:0000256" key="2">
    <source>
        <dbReference type="PROSITE-ProRule" id="PRU00703"/>
    </source>
</evidence>
<evidence type="ECO:0000313" key="5">
    <source>
        <dbReference type="EMBL" id="RZQ66135.1"/>
    </source>
</evidence>
<dbReference type="SMART" id="SM00116">
    <property type="entry name" value="CBS"/>
    <property type="match status" value="2"/>
</dbReference>
<dbReference type="Gene3D" id="3.10.580.10">
    <property type="entry name" value="CBS-domain"/>
    <property type="match status" value="1"/>
</dbReference>